<dbReference type="Proteomes" id="UP000011864">
    <property type="component" value="Chromosome"/>
</dbReference>
<protein>
    <submittedName>
        <fullName evidence="1">Short-chain dehydrogenase/reductase SDR</fullName>
    </submittedName>
</protein>
<proteinExistence type="predicted"/>
<dbReference type="Gene3D" id="3.40.50.720">
    <property type="entry name" value="NAD(P)-binding Rossmann-like Domain"/>
    <property type="match status" value="2"/>
</dbReference>
<dbReference type="HOGENOM" id="CLU_2790203_0_0_6"/>
<gene>
    <name evidence="1" type="ORF">C427_2872</name>
</gene>
<reference evidence="1 2" key="1">
    <citation type="journal article" date="2013" name="Genome Announc.">
        <title>Complete Genome Sequence of Glaciecola psychrophila Strain 170T.</title>
        <authorList>
            <person name="Yin J."/>
            <person name="Chen J."/>
            <person name="Liu G."/>
            <person name="Yu Y."/>
            <person name="Song L."/>
            <person name="Wang X."/>
            <person name="Qu X."/>
        </authorList>
    </citation>
    <scope>NUCLEOTIDE SEQUENCE [LARGE SCALE GENOMIC DNA]</scope>
    <source>
        <strain evidence="1 2">170</strain>
    </source>
</reference>
<dbReference type="AlphaFoldDB" id="K7ALR1"/>
<dbReference type="InterPro" id="IPR036291">
    <property type="entry name" value="NAD(P)-bd_dom_sf"/>
</dbReference>
<dbReference type="EMBL" id="CP003837">
    <property type="protein sequence ID" value="AGH44981.1"/>
    <property type="molecule type" value="Genomic_DNA"/>
</dbReference>
<dbReference type="KEGG" id="gps:C427_2872"/>
<dbReference type="eggNOG" id="COG4221">
    <property type="taxonomic scope" value="Bacteria"/>
</dbReference>
<dbReference type="PANTHER" id="PTHR42820">
    <property type="entry name" value="SHORT-CHAIN DEHYDROGENASE REDUCTASE"/>
    <property type="match status" value="1"/>
</dbReference>
<dbReference type="STRING" id="1129794.C427_2872"/>
<keyword evidence="2" id="KW-1185">Reference proteome</keyword>
<dbReference type="PANTHER" id="PTHR42820:SF1">
    <property type="entry name" value="SHORT-CHAIN DEHYDROGENASE_REDUCTASE FAMILY PROTEIN"/>
    <property type="match status" value="1"/>
</dbReference>
<name>K7ALR1_9ALTE</name>
<dbReference type="SUPFAM" id="SSF51735">
    <property type="entry name" value="NAD(P)-binding Rossmann-fold domains"/>
    <property type="match status" value="1"/>
</dbReference>
<evidence type="ECO:0000313" key="1">
    <source>
        <dbReference type="EMBL" id="AGH44981.1"/>
    </source>
</evidence>
<evidence type="ECO:0000313" key="2">
    <source>
        <dbReference type="Proteomes" id="UP000011864"/>
    </source>
</evidence>
<accession>K7ALR1</accession>
<dbReference type="Pfam" id="PF00106">
    <property type="entry name" value="adh_short"/>
    <property type="match status" value="1"/>
</dbReference>
<organism evidence="1 2">
    <name type="scientific">Paraglaciecola psychrophila 170</name>
    <dbReference type="NCBI Taxonomy" id="1129794"/>
    <lineage>
        <taxon>Bacteria</taxon>
        <taxon>Pseudomonadati</taxon>
        <taxon>Pseudomonadota</taxon>
        <taxon>Gammaproteobacteria</taxon>
        <taxon>Alteromonadales</taxon>
        <taxon>Alteromonadaceae</taxon>
        <taxon>Paraglaciecola</taxon>
    </lineage>
</organism>
<dbReference type="InterPro" id="IPR002347">
    <property type="entry name" value="SDR_fam"/>
</dbReference>
<sequence length="68" mass="7320">MASEFGTIDILVNNAGIAGVNKPTHEITKIEWESLMNINVTGVLYLASDESKFVTGTELVIDGGYTCQ</sequence>
<dbReference type="PATRIC" id="fig|1129794.4.peg.2857"/>